<dbReference type="InterPro" id="IPR001254">
    <property type="entry name" value="Trypsin_dom"/>
</dbReference>
<keyword evidence="2" id="KW-0325">Glycoprotein</keyword>
<accession>A0A9N9WUV6</accession>
<evidence type="ECO:0000256" key="3">
    <source>
        <dbReference type="ARBA" id="ARBA00024195"/>
    </source>
</evidence>
<dbReference type="PROSITE" id="PS50240">
    <property type="entry name" value="TRYPSIN_DOM"/>
    <property type="match status" value="1"/>
</dbReference>
<feature type="domain" description="Peptidase S1" evidence="6">
    <location>
        <begin position="117"/>
        <end position="293"/>
    </location>
</feature>
<dbReference type="InterPro" id="IPR041515">
    <property type="entry name" value="PPAF-2-like_Clip"/>
</dbReference>
<reference evidence="7" key="2">
    <citation type="submission" date="2022-10" db="EMBL/GenBank/DDBJ databases">
        <authorList>
            <consortium name="ENA_rothamsted_submissions"/>
            <consortium name="culmorum"/>
            <person name="King R."/>
        </authorList>
    </citation>
    <scope>NUCLEOTIDE SEQUENCE</scope>
</reference>
<dbReference type="Pfam" id="PF00089">
    <property type="entry name" value="Trypsin"/>
    <property type="match status" value="1"/>
</dbReference>
<evidence type="ECO:0000259" key="6">
    <source>
        <dbReference type="PROSITE" id="PS50240"/>
    </source>
</evidence>
<keyword evidence="5" id="KW-0732">Signal</keyword>
<keyword evidence="8" id="KW-1185">Reference proteome</keyword>
<dbReference type="Gene3D" id="2.40.10.10">
    <property type="entry name" value="Trypsin-like serine proteases"/>
    <property type="match status" value="2"/>
</dbReference>
<dbReference type="SMART" id="SM00020">
    <property type="entry name" value="Tryp_SPc"/>
    <property type="match status" value="1"/>
</dbReference>
<evidence type="ECO:0000256" key="5">
    <source>
        <dbReference type="SAM" id="SignalP"/>
    </source>
</evidence>
<sequence length="477" mass="51748">MKYLILLFGLQFFIGVTKSDFTSWDANTYVPNVCVCVPVGKCSYAGEAPETDGSGIIEARIATLGENPKDNLGTNETLCQPVSTGIPLVASDMQSCEDGLELCCPSIGYSCGIRYPPMEGSPVPINEQAPYGAYPYQAVILSSYNLYIASGVLIDQYHVLTVAHKVYNLSSGVKVRLGDWDAASPSEPLDAIERNVTIHIHPGFNLKNLRNDIAILRLNSLVPLGQYPTIGTVCLPRKDACTGDGGAPLSCFVGDRFYLQGLVAWGIKCGTSNIPGVYVNINSYVPWIQDMTKRLSNQKELTTTKKSNPIEKTTTVTVRKRVTTTKKPPTTTTTIKTTPKKPTTTKKPQSTTTTTITTMKTTTPKPKPTTTTTSKPKTTSTTMTKPRATTTTTKPRTTTTTSTTAKLTTTTTTKPKTTSTTTTKQTLTTTTTTEPKTTSTTSINTATRRSTRRGSRKSSTRRTTKRTESTESSFLSM</sequence>
<dbReference type="SUPFAM" id="SSF50494">
    <property type="entry name" value="Trypsin-like serine proteases"/>
    <property type="match status" value="1"/>
</dbReference>
<dbReference type="InterPro" id="IPR009003">
    <property type="entry name" value="Peptidase_S1_PA"/>
</dbReference>
<dbReference type="EMBL" id="OU895880">
    <property type="protein sequence ID" value="CAG9810172.1"/>
    <property type="molecule type" value="Genomic_DNA"/>
</dbReference>
<dbReference type="Proteomes" id="UP001153620">
    <property type="component" value="Chromosome 4"/>
</dbReference>
<dbReference type="AlphaFoldDB" id="A0A9N9WUV6"/>
<evidence type="ECO:0000256" key="2">
    <source>
        <dbReference type="ARBA" id="ARBA00023180"/>
    </source>
</evidence>
<evidence type="ECO:0000313" key="8">
    <source>
        <dbReference type="Proteomes" id="UP001153620"/>
    </source>
</evidence>
<feature type="signal peptide" evidence="5">
    <location>
        <begin position="1"/>
        <end position="19"/>
    </location>
</feature>
<feature type="compositionally biased region" description="Basic residues" evidence="4">
    <location>
        <begin position="449"/>
        <end position="464"/>
    </location>
</feature>
<feature type="chain" id="PRO_5040127268" description="Peptidase S1 domain-containing protein" evidence="5">
    <location>
        <begin position="20"/>
        <end position="477"/>
    </location>
</feature>
<dbReference type="InterPro" id="IPR051487">
    <property type="entry name" value="Ser/Thr_Proteases_Immune/Dev"/>
</dbReference>
<dbReference type="OrthoDB" id="6656697at2759"/>
<dbReference type="InterPro" id="IPR043504">
    <property type="entry name" value="Peptidase_S1_PA_chymotrypsin"/>
</dbReference>
<dbReference type="GO" id="GO:0004252">
    <property type="term" value="F:serine-type endopeptidase activity"/>
    <property type="evidence" value="ECO:0007669"/>
    <property type="project" value="InterPro"/>
</dbReference>
<protein>
    <recommendedName>
        <fullName evidence="6">Peptidase S1 domain-containing protein</fullName>
    </recommendedName>
</protein>
<gene>
    <name evidence="7" type="ORF">CHIRRI_LOCUS12989</name>
</gene>
<comment type="similarity">
    <text evidence="3">Belongs to the peptidase S1 family. CLIP subfamily.</text>
</comment>
<evidence type="ECO:0000313" key="7">
    <source>
        <dbReference type="EMBL" id="CAG9810172.1"/>
    </source>
</evidence>
<dbReference type="GO" id="GO:0006508">
    <property type="term" value="P:proteolysis"/>
    <property type="evidence" value="ECO:0007669"/>
    <property type="project" value="InterPro"/>
</dbReference>
<feature type="compositionally biased region" description="Low complexity" evidence="4">
    <location>
        <begin position="325"/>
        <end position="448"/>
    </location>
</feature>
<evidence type="ECO:0000256" key="1">
    <source>
        <dbReference type="ARBA" id="ARBA00023157"/>
    </source>
</evidence>
<keyword evidence="1" id="KW-1015">Disulfide bond</keyword>
<name>A0A9N9WUV6_9DIPT</name>
<dbReference type="Pfam" id="PF18322">
    <property type="entry name" value="CLIP_1"/>
    <property type="match status" value="1"/>
</dbReference>
<proteinExistence type="inferred from homology"/>
<evidence type="ECO:0000256" key="4">
    <source>
        <dbReference type="SAM" id="MobiDB-lite"/>
    </source>
</evidence>
<reference evidence="7" key="1">
    <citation type="submission" date="2022-01" db="EMBL/GenBank/DDBJ databases">
        <authorList>
            <person name="King R."/>
        </authorList>
    </citation>
    <scope>NUCLEOTIDE SEQUENCE</scope>
</reference>
<dbReference type="PANTHER" id="PTHR24256">
    <property type="entry name" value="TRYPTASE-RELATED"/>
    <property type="match status" value="1"/>
</dbReference>
<organism evidence="7 8">
    <name type="scientific">Chironomus riparius</name>
    <dbReference type="NCBI Taxonomy" id="315576"/>
    <lineage>
        <taxon>Eukaryota</taxon>
        <taxon>Metazoa</taxon>
        <taxon>Ecdysozoa</taxon>
        <taxon>Arthropoda</taxon>
        <taxon>Hexapoda</taxon>
        <taxon>Insecta</taxon>
        <taxon>Pterygota</taxon>
        <taxon>Neoptera</taxon>
        <taxon>Endopterygota</taxon>
        <taxon>Diptera</taxon>
        <taxon>Nematocera</taxon>
        <taxon>Chironomoidea</taxon>
        <taxon>Chironomidae</taxon>
        <taxon>Chironominae</taxon>
        <taxon>Chironomus</taxon>
    </lineage>
</organism>
<dbReference type="CDD" id="cd00190">
    <property type="entry name" value="Tryp_SPc"/>
    <property type="match status" value="1"/>
</dbReference>
<feature type="region of interest" description="Disordered" evidence="4">
    <location>
        <begin position="320"/>
        <end position="477"/>
    </location>
</feature>